<name>A0ABV5I4H1_9RHOB</name>
<reference evidence="2 3" key="1">
    <citation type="submission" date="2024-09" db="EMBL/GenBank/DDBJ databases">
        <authorList>
            <person name="Sun Q."/>
            <person name="Mori K."/>
        </authorList>
    </citation>
    <scope>NUCLEOTIDE SEQUENCE [LARGE SCALE GENOMIC DNA]</scope>
    <source>
        <strain evidence="2 3">CECT 9424</strain>
    </source>
</reference>
<feature type="region of interest" description="Disordered" evidence="1">
    <location>
        <begin position="94"/>
        <end position="113"/>
    </location>
</feature>
<organism evidence="2 3">
    <name type="scientific">Roseovarius ramblicola</name>
    <dbReference type="NCBI Taxonomy" id="2022336"/>
    <lineage>
        <taxon>Bacteria</taxon>
        <taxon>Pseudomonadati</taxon>
        <taxon>Pseudomonadota</taxon>
        <taxon>Alphaproteobacteria</taxon>
        <taxon>Rhodobacterales</taxon>
        <taxon>Roseobacteraceae</taxon>
        <taxon>Roseovarius</taxon>
    </lineage>
</organism>
<feature type="region of interest" description="Disordered" evidence="1">
    <location>
        <begin position="145"/>
        <end position="195"/>
    </location>
</feature>
<sequence>MTLPSTGIFDGAAAGGGGGGGTFTATISTNQQEMNLATWATGQGWDGTSYAEITVAAGVYVWSDDTAIPGMTTGAFPGGLKLIVEGYIIGKGGTSPNSGTTGGNDGGPALSLGTDVTIEGGTNGYVAGGGGSGANIDGNSMTGGGGAGGGNSGDDGGTAGATGGAVGFAGADGGEVGQLDRGYGGGSGGGGAGTN</sequence>
<gene>
    <name evidence="2" type="ORF">ACFFU4_17695</name>
</gene>
<accession>A0ABV5I4H1</accession>
<evidence type="ECO:0000256" key="1">
    <source>
        <dbReference type="SAM" id="MobiDB-lite"/>
    </source>
</evidence>
<protein>
    <recommendedName>
        <fullName evidence="4">PE-PGRS family protein</fullName>
    </recommendedName>
</protein>
<proteinExistence type="predicted"/>
<keyword evidence="3" id="KW-1185">Reference proteome</keyword>
<evidence type="ECO:0008006" key="4">
    <source>
        <dbReference type="Google" id="ProtNLM"/>
    </source>
</evidence>
<evidence type="ECO:0000313" key="2">
    <source>
        <dbReference type="EMBL" id="MFB9151592.1"/>
    </source>
</evidence>
<comment type="caution">
    <text evidence="2">The sequence shown here is derived from an EMBL/GenBank/DDBJ whole genome shotgun (WGS) entry which is preliminary data.</text>
</comment>
<dbReference type="RefSeq" id="WP_377071219.1">
    <property type="nucleotide sequence ID" value="NZ_JBHMEC010000033.1"/>
</dbReference>
<dbReference type="Proteomes" id="UP001589670">
    <property type="component" value="Unassembled WGS sequence"/>
</dbReference>
<dbReference type="EMBL" id="JBHMEC010000033">
    <property type="protein sequence ID" value="MFB9151592.1"/>
    <property type="molecule type" value="Genomic_DNA"/>
</dbReference>
<evidence type="ECO:0000313" key="3">
    <source>
        <dbReference type="Proteomes" id="UP001589670"/>
    </source>
</evidence>